<dbReference type="InterPro" id="IPR036388">
    <property type="entry name" value="WH-like_DNA-bd_sf"/>
</dbReference>
<dbReference type="PIRSF" id="PIRSF016838">
    <property type="entry name" value="PafC"/>
    <property type="match status" value="1"/>
</dbReference>
<evidence type="ECO:0000256" key="1">
    <source>
        <dbReference type="ARBA" id="ARBA00023015"/>
    </source>
</evidence>
<evidence type="ECO:0000313" key="6">
    <source>
        <dbReference type="EMBL" id="SDK90943.1"/>
    </source>
</evidence>
<protein>
    <submittedName>
        <fullName evidence="6">HTH domain-containing protein</fullName>
    </submittedName>
</protein>
<dbReference type="Pfam" id="PF08279">
    <property type="entry name" value="HTH_11"/>
    <property type="match status" value="1"/>
</dbReference>
<dbReference type="GO" id="GO:0003677">
    <property type="term" value="F:DNA binding"/>
    <property type="evidence" value="ECO:0007669"/>
    <property type="project" value="UniProtKB-KW"/>
</dbReference>
<evidence type="ECO:0000313" key="7">
    <source>
        <dbReference type="Proteomes" id="UP000198662"/>
    </source>
</evidence>
<gene>
    <name evidence="6" type="ORF">SAMN05216298_1978</name>
</gene>
<dbReference type="InterPro" id="IPR028349">
    <property type="entry name" value="PafC-like"/>
</dbReference>
<dbReference type="InterPro" id="IPR026881">
    <property type="entry name" value="WYL_dom"/>
</dbReference>
<feature type="region of interest" description="Disordered" evidence="4">
    <location>
        <begin position="332"/>
        <end position="373"/>
    </location>
</feature>
<evidence type="ECO:0000256" key="3">
    <source>
        <dbReference type="ARBA" id="ARBA00023163"/>
    </source>
</evidence>
<dbReference type="InterPro" id="IPR013196">
    <property type="entry name" value="HTH_11"/>
</dbReference>
<dbReference type="EMBL" id="FNGF01000002">
    <property type="protein sequence ID" value="SDK90943.1"/>
    <property type="molecule type" value="Genomic_DNA"/>
</dbReference>
<dbReference type="Gene3D" id="1.10.10.10">
    <property type="entry name" value="Winged helix-like DNA-binding domain superfamily/Winged helix DNA-binding domain"/>
    <property type="match status" value="1"/>
</dbReference>
<proteinExistence type="predicted"/>
<feature type="domain" description="HTH deoR-type" evidence="5">
    <location>
        <begin position="20"/>
        <end position="85"/>
    </location>
</feature>
<sequence length="373" mass="40464">MQMRSGLGRNPVHTEGMPDVTRRMLSLLATLQTGRSFGGGDLAARIGVSPRTLRRDVDRLREYGYPVETRPGPGGHYRLTAGAAMPPLMLEDDEAVAVLLGLAALASTGSAAEGSVDEAATRAYGKVEQYLPKRLRHRIARLHASLDTGDVAAPSTSAGYLSELADAIAQRRVAAFDYRRANGAASSRRVEPHRQVHHLQRWYLLAWDLDKGDWRVFRTDRIDALRVSTTGFAPRSAPPALDYLVEGIRGNRERVVFTIAAPAGPVAEAFRHDTVELTPIEDGARTRVVMHQDSWVWPLATLASLDAGFTIEAPLRFMAGYRGFAARLAAAAGADARPEGDRSEAARSEDARSEEARSEEARSEDAQSGASGK</sequence>
<keyword evidence="7" id="KW-1185">Reference proteome</keyword>
<dbReference type="Pfam" id="PF13280">
    <property type="entry name" value="WYL"/>
    <property type="match status" value="1"/>
</dbReference>
<dbReference type="InterPro" id="IPR051534">
    <property type="entry name" value="CBASS_pafABC_assoc_protein"/>
</dbReference>
<keyword evidence="2" id="KW-0238">DNA-binding</keyword>
<organism evidence="6 7">
    <name type="scientific">Glycomyces sambucus</name>
    <dbReference type="NCBI Taxonomy" id="380244"/>
    <lineage>
        <taxon>Bacteria</taxon>
        <taxon>Bacillati</taxon>
        <taxon>Actinomycetota</taxon>
        <taxon>Actinomycetes</taxon>
        <taxon>Glycomycetales</taxon>
        <taxon>Glycomycetaceae</taxon>
        <taxon>Glycomyces</taxon>
    </lineage>
</organism>
<reference evidence="7" key="1">
    <citation type="submission" date="2016-10" db="EMBL/GenBank/DDBJ databases">
        <authorList>
            <person name="Varghese N."/>
            <person name="Submissions S."/>
        </authorList>
    </citation>
    <scope>NUCLEOTIDE SEQUENCE [LARGE SCALE GENOMIC DNA]</scope>
    <source>
        <strain evidence="7">CGMCC 4.3147</strain>
    </source>
</reference>
<keyword evidence="1" id="KW-0805">Transcription regulation</keyword>
<dbReference type="GO" id="GO:0003700">
    <property type="term" value="F:DNA-binding transcription factor activity"/>
    <property type="evidence" value="ECO:0007669"/>
    <property type="project" value="InterPro"/>
</dbReference>
<dbReference type="PANTHER" id="PTHR34580:SF3">
    <property type="entry name" value="PROTEIN PAFB"/>
    <property type="match status" value="1"/>
</dbReference>
<dbReference type="Proteomes" id="UP000198662">
    <property type="component" value="Unassembled WGS sequence"/>
</dbReference>
<dbReference type="PANTHER" id="PTHR34580">
    <property type="match status" value="1"/>
</dbReference>
<keyword evidence="3" id="KW-0804">Transcription</keyword>
<dbReference type="PROSITE" id="PS52050">
    <property type="entry name" value="WYL"/>
    <property type="match status" value="1"/>
</dbReference>
<feature type="compositionally biased region" description="Basic and acidic residues" evidence="4">
    <location>
        <begin position="336"/>
        <end position="365"/>
    </location>
</feature>
<dbReference type="InterPro" id="IPR018356">
    <property type="entry name" value="Tscrpt_reg_HTH_DeoR_CS"/>
</dbReference>
<dbReference type="PROSITE" id="PS51000">
    <property type="entry name" value="HTH_DEOR_2"/>
    <property type="match status" value="1"/>
</dbReference>
<evidence type="ECO:0000256" key="4">
    <source>
        <dbReference type="SAM" id="MobiDB-lite"/>
    </source>
</evidence>
<accession>A0A1G9FS49</accession>
<dbReference type="SUPFAM" id="SSF46785">
    <property type="entry name" value="Winged helix' DNA-binding domain"/>
    <property type="match status" value="1"/>
</dbReference>
<dbReference type="PROSITE" id="PS00894">
    <property type="entry name" value="HTH_DEOR_1"/>
    <property type="match status" value="1"/>
</dbReference>
<dbReference type="STRING" id="380244.SAMN05216298_1978"/>
<dbReference type="InterPro" id="IPR036390">
    <property type="entry name" value="WH_DNA-bd_sf"/>
</dbReference>
<evidence type="ECO:0000256" key="2">
    <source>
        <dbReference type="ARBA" id="ARBA00023125"/>
    </source>
</evidence>
<name>A0A1G9FS49_9ACTN</name>
<dbReference type="AlphaFoldDB" id="A0A1G9FS49"/>
<dbReference type="InterPro" id="IPR001034">
    <property type="entry name" value="DeoR_HTH"/>
</dbReference>
<evidence type="ECO:0000259" key="5">
    <source>
        <dbReference type="PROSITE" id="PS51000"/>
    </source>
</evidence>